<evidence type="ECO:0000256" key="3">
    <source>
        <dbReference type="SAM" id="MobiDB-lite"/>
    </source>
</evidence>
<dbReference type="Pfam" id="PF02113">
    <property type="entry name" value="Peptidase_S13"/>
    <property type="match status" value="2"/>
</dbReference>
<dbReference type="PANTHER" id="PTHR30023:SF0">
    <property type="entry name" value="PENICILLIN-SENSITIVE CARBOXYPEPTIDASE A"/>
    <property type="match status" value="1"/>
</dbReference>
<dbReference type="SUPFAM" id="SSF56601">
    <property type="entry name" value="beta-lactamase/transpeptidase-like"/>
    <property type="match status" value="1"/>
</dbReference>
<keyword evidence="5" id="KW-1185">Reference proteome</keyword>
<evidence type="ECO:0000313" key="4">
    <source>
        <dbReference type="EMBL" id="MCZ0858425.1"/>
    </source>
</evidence>
<dbReference type="EC" id="3.4.16.4" evidence="4"/>
<dbReference type="PRINTS" id="PR00922">
    <property type="entry name" value="DADACBPTASE3"/>
</dbReference>
<dbReference type="PANTHER" id="PTHR30023">
    <property type="entry name" value="D-ALANYL-D-ALANINE CARBOXYPEPTIDASE"/>
    <property type="match status" value="1"/>
</dbReference>
<keyword evidence="2 4" id="KW-0378">Hydrolase</keyword>
<accession>A0ABT4I9K3</accession>
<gene>
    <name evidence="4" type="primary">dacB</name>
    <name evidence="4" type="ORF">OHJ16_10265</name>
</gene>
<keyword evidence="4" id="KW-0121">Carboxypeptidase</keyword>
<dbReference type="Proteomes" id="UP001072034">
    <property type="component" value="Unassembled WGS sequence"/>
</dbReference>
<dbReference type="InterPro" id="IPR000667">
    <property type="entry name" value="Peptidase_S13"/>
</dbReference>
<feature type="region of interest" description="Disordered" evidence="3">
    <location>
        <begin position="41"/>
        <end position="66"/>
    </location>
</feature>
<reference evidence="4" key="1">
    <citation type="submission" date="2022-10" db="EMBL/GenBank/DDBJ databases">
        <title>Genome sequence of Actinomyces israelii ATCC 10048.</title>
        <authorList>
            <person name="Watt R.M."/>
            <person name="Tong W.M."/>
        </authorList>
    </citation>
    <scope>NUCLEOTIDE SEQUENCE</scope>
    <source>
        <strain evidence="4">ATCC 10048</strain>
    </source>
</reference>
<dbReference type="RefSeq" id="WP_268917822.1">
    <property type="nucleotide sequence ID" value="NZ_CP124548.1"/>
</dbReference>
<protein>
    <submittedName>
        <fullName evidence="4">D-alanyl-D-alanine carboxypeptidase/D-alanyl-D-alanine-endopeptidase</fullName>
        <ecNumber evidence="4">3.4.16.4</ecNumber>
    </submittedName>
</protein>
<dbReference type="InterPro" id="IPR012338">
    <property type="entry name" value="Beta-lactam/transpept-like"/>
</dbReference>
<proteinExistence type="inferred from homology"/>
<dbReference type="NCBIfam" id="TIGR00666">
    <property type="entry name" value="PBP4"/>
    <property type="match status" value="1"/>
</dbReference>
<dbReference type="EMBL" id="JAPTMY010000022">
    <property type="protein sequence ID" value="MCZ0858425.1"/>
    <property type="molecule type" value="Genomic_DNA"/>
</dbReference>
<comment type="caution">
    <text evidence="4">The sequence shown here is derived from an EMBL/GenBank/DDBJ whole genome shotgun (WGS) entry which is preliminary data.</text>
</comment>
<name>A0ABT4I9K3_9ACTO</name>
<evidence type="ECO:0000256" key="2">
    <source>
        <dbReference type="ARBA" id="ARBA00022801"/>
    </source>
</evidence>
<comment type="similarity">
    <text evidence="1">Belongs to the peptidase S13 family.</text>
</comment>
<dbReference type="GO" id="GO:0009002">
    <property type="term" value="F:serine-type D-Ala-D-Ala carboxypeptidase activity"/>
    <property type="evidence" value="ECO:0007669"/>
    <property type="project" value="UniProtKB-EC"/>
</dbReference>
<keyword evidence="4" id="KW-0645">Protease</keyword>
<organism evidence="4 5">
    <name type="scientific">Actinomyces israelii</name>
    <dbReference type="NCBI Taxonomy" id="1659"/>
    <lineage>
        <taxon>Bacteria</taxon>
        <taxon>Bacillati</taxon>
        <taxon>Actinomycetota</taxon>
        <taxon>Actinomycetes</taxon>
        <taxon>Actinomycetales</taxon>
        <taxon>Actinomycetaceae</taxon>
        <taxon>Actinomyces</taxon>
    </lineage>
</organism>
<evidence type="ECO:0000256" key="1">
    <source>
        <dbReference type="ARBA" id="ARBA00006096"/>
    </source>
</evidence>
<dbReference type="Gene3D" id="3.40.710.10">
    <property type="entry name" value="DD-peptidase/beta-lactamase superfamily"/>
    <property type="match status" value="2"/>
</dbReference>
<evidence type="ECO:0000313" key="5">
    <source>
        <dbReference type="Proteomes" id="UP001072034"/>
    </source>
</evidence>
<sequence length="465" mass="46244">MRKAQIAALTVATLAVASAYYGLADSLDLVPGPLSAASTSYRPEPYPTLSPPDEEPGAPSGLDADAPVPATAALSSMATTLASDPMVGKATTAVTVIDVATGETLLDVNGGTGMTPASSNKILTAWAALSSLGPEHTLTTKAVVSGSTVTLVGGGDVLMAADAGNPDATVGRAGLGDLARSAAEVLQAKGVTSVSVALDDTLFAGPTWNSGWEDGNQAWVAPIQPIMLDVTAHSHTGDYPTDPAMEAAKAFSGQLTAAGITVTGDVARGAAPSDATELASVESAPLADVLSVSLKASDNTMTEVEGRLVAVGAKQEAGFEGATGAVLAQLSADGFDTTGVTLVDCSGLALGDKVPSRLLAQIVARAAGDDGGTTGRTLLTDLPVGALDGTLEERFVGVGGAGTVRAKTGSHNTVASLTGTVVTREGRQLAFAVIIDGFEDGGLTSARTAIDNDFVTPLADCGCHG</sequence>